<sequence>MERFLAEFRGRKVLLIPNEGNGGDCLILASTLAAMSKASIDVQVVDDQTDFKNQTVFLGGGGNLVGIYGGMRRSIKACRHEAARIVLLPHTIRANEKLIKRLDGRTTIWCRDKRSFEHVSRTNPKIDCRLTHDMAFHCDVEDFLSDPECNALGSPLLEASLRGAGVSLEQLSRLPLVRFMRTDKESATSKMESDLDVSKVFTGVADVETSRLRAWCFLKTISVARQVTTDRLHVAIACALLGKECELVDNSYSKNREIYAFSLERFPSISFWRTAGPKIADRPSGKKPLLARLVKHGRRLARYRALADVVRHPQLQPSGLGSTD</sequence>
<organism evidence="2 3">
    <name type="scientific">Hyphomicrobium facile</name>
    <dbReference type="NCBI Taxonomy" id="51670"/>
    <lineage>
        <taxon>Bacteria</taxon>
        <taxon>Pseudomonadati</taxon>
        <taxon>Pseudomonadota</taxon>
        <taxon>Alphaproteobacteria</taxon>
        <taxon>Hyphomicrobiales</taxon>
        <taxon>Hyphomicrobiaceae</taxon>
        <taxon>Hyphomicrobium</taxon>
    </lineage>
</organism>
<dbReference type="STRING" id="51670.SAMN04488557_3945"/>
<proteinExistence type="predicted"/>
<keyword evidence="3" id="KW-1185">Reference proteome</keyword>
<keyword evidence="2" id="KW-0808">Transferase</keyword>
<dbReference type="GO" id="GO:0016740">
    <property type="term" value="F:transferase activity"/>
    <property type="evidence" value="ECO:0007669"/>
    <property type="project" value="UniProtKB-KW"/>
</dbReference>
<dbReference type="Proteomes" id="UP000199423">
    <property type="component" value="Unassembled WGS sequence"/>
</dbReference>
<reference evidence="3" key="1">
    <citation type="submission" date="2016-10" db="EMBL/GenBank/DDBJ databases">
        <authorList>
            <person name="Varghese N."/>
            <person name="Submissions S."/>
        </authorList>
    </citation>
    <scope>NUCLEOTIDE SEQUENCE [LARGE SCALE GENOMIC DNA]</scope>
    <source>
        <strain evidence="3">DSM 1565</strain>
    </source>
</reference>
<evidence type="ECO:0000313" key="2">
    <source>
        <dbReference type="EMBL" id="SFV38928.1"/>
    </source>
</evidence>
<feature type="domain" description="Polysaccharide pyruvyl transferase" evidence="1">
    <location>
        <begin position="21"/>
        <end position="250"/>
    </location>
</feature>
<name>A0A1I7NWG5_9HYPH</name>
<dbReference type="Pfam" id="PF04230">
    <property type="entry name" value="PS_pyruv_trans"/>
    <property type="match status" value="1"/>
</dbReference>
<accession>A0A1I7NWG5</accession>
<dbReference type="EMBL" id="FPCH01000004">
    <property type="protein sequence ID" value="SFV38928.1"/>
    <property type="molecule type" value="Genomic_DNA"/>
</dbReference>
<evidence type="ECO:0000259" key="1">
    <source>
        <dbReference type="Pfam" id="PF04230"/>
    </source>
</evidence>
<dbReference type="AlphaFoldDB" id="A0A1I7NWG5"/>
<gene>
    <name evidence="2" type="ORF">SAMN04488557_3945</name>
</gene>
<evidence type="ECO:0000313" key="3">
    <source>
        <dbReference type="Proteomes" id="UP000199423"/>
    </source>
</evidence>
<protein>
    <submittedName>
        <fullName evidence="2">Exopolysaccharide biosynthesis protein EpsI, predicted pyruvyl transferase</fullName>
    </submittedName>
</protein>
<dbReference type="InterPro" id="IPR007345">
    <property type="entry name" value="Polysacch_pyruvyl_Trfase"/>
</dbReference>